<dbReference type="InterPro" id="IPR027417">
    <property type="entry name" value="P-loop_NTPase"/>
</dbReference>
<comment type="caution">
    <text evidence="13">The sequence shown here is derived from an EMBL/GenBank/DDBJ whole genome shotgun (WGS) entry which is preliminary data.</text>
</comment>
<dbReference type="GO" id="GO:0005886">
    <property type="term" value="C:plasma membrane"/>
    <property type="evidence" value="ECO:0007669"/>
    <property type="project" value="TreeGrafter"/>
</dbReference>
<evidence type="ECO:0000256" key="7">
    <source>
        <dbReference type="ARBA" id="ARBA00023137"/>
    </source>
</evidence>
<dbReference type="GO" id="GO:0004715">
    <property type="term" value="F:non-membrane spanning protein tyrosine kinase activity"/>
    <property type="evidence" value="ECO:0007669"/>
    <property type="project" value="UniProtKB-EC"/>
</dbReference>
<feature type="region of interest" description="Disordered" evidence="10">
    <location>
        <begin position="14"/>
        <end position="33"/>
    </location>
</feature>
<keyword evidence="11" id="KW-0812">Transmembrane</keyword>
<evidence type="ECO:0000256" key="11">
    <source>
        <dbReference type="SAM" id="Phobius"/>
    </source>
</evidence>
<keyword evidence="11" id="KW-1133">Transmembrane helix</keyword>
<dbReference type="PANTHER" id="PTHR32309:SF13">
    <property type="entry name" value="FERRIC ENTEROBACTIN TRANSPORT PROTEIN FEPE"/>
    <property type="match status" value="1"/>
</dbReference>
<name>A0A7W5DXF4_9BACT</name>
<comment type="catalytic activity">
    <reaction evidence="8">
        <text>L-tyrosyl-[protein] + ATP = O-phospho-L-tyrosyl-[protein] + ADP + H(+)</text>
        <dbReference type="Rhea" id="RHEA:10596"/>
        <dbReference type="Rhea" id="RHEA-COMP:10136"/>
        <dbReference type="Rhea" id="RHEA-COMP:20101"/>
        <dbReference type="ChEBI" id="CHEBI:15378"/>
        <dbReference type="ChEBI" id="CHEBI:30616"/>
        <dbReference type="ChEBI" id="CHEBI:46858"/>
        <dbReference type="ChEBI" id="CHEBI:61978"/>
        <dbReference type="ChEBI" id="CHEBI:456216"/>
        <dbReference type="EC" id="2.7.10.2"/>
    </reaction>
</comment>
<evidence type="ECO:0000313" key="14">
    <source>
        <dbReference type="Proteomes" id="UP000536179"/>
    </source>
</evidence>
<feature type="domain" description="AAA" evidence="12">
    <location>
        <begin position="595"/>
        <end position="736"/>
    </location>
</feature>
<dbReference type="Proteomes" id="UP000536179">
    <property type="component" value="Unassembled WGS sequence"/>
</dbReference>
<dbReference type="SUPFAM" id="SSF52540">
    <property type="entry name" value="P-loop containing nucleoside triphosphate hydrolases"/>
    <property type="match status" value="1"/>
</dbReference>
<keyword evidence="9" id="KW-0175">Coiled coil</keyword>
<evidence type="ECO:0000256" key="9">
    <source>
        <dbReference type="SAM" id="Coils"/>
    </source>
</evidence>
<keyword evidence="5" id="KW-0418">Kinase</keyword>
<dbReference type="InterPro" id="IPR005702">
    <property type="entry name" value="Wzc-like_C"/>
</dbReference>
<evidence type="ECO:0000256" key="2">
    <source>
        <dbReference type="ARBA" id="ARBA00011903"/>
    </source>
</evidence>
<dbReference type="RefSeq" id="WP_246419385.1">
    <property type="nucleotide sequence ID" value="NZ_JACHXU010000006.1"/>
</dbReference>
<dbReference type="Gene3D" id="3.40.50.300">
    <property type="entry name" value="P-loop containing nucleotide triphosphate hydrolases"/>
    <property type="match status" value="1"/>
</dbReference>
<dbReference type="CDD" id="cd05387">
    <property type="entry name" value="BY-kinase"/>
    <property type="match status" value="1"/>
</dbReference>
<dbReference type="Pfam" id="PF13614">
    <property type="entry name" value="AAA_31"/>
    <property type="match status" value="1"/>
</dbReference>
<keyword evidence="6" id="KW-0067">ATP-binding</keyword>
<accession>A0A7W5DXF4</accession>
<reference evidence="13 14" key="1">
    <citation type="submission" date="2020-08" db="EMBL/GenBank/DDBJ databases">
        <title>Genomic Encyclopedia of Type Strains, Phase III (KMG-III): the genomes of soil and plant-associated and newly described type strains.</title>
        <authorList>
            <person name="Whitman W."/>
        </authorList>
    </citation>
    <scope>NUCLEOTIDE SEQUENCE [LARGE SCALE GENOMIC DNA]</scope>
    <source>
        <strain evidence="13 14">CECT 8075</strain>
    </source>
</reference>
<dbReference type="AlphaFoldDB" id="A0A7W5DXF4"/>
<dbReference type="EMBL" id="JACHXU010000006">
    <property type="protein sequence ID" value="MBB3206306.1"/>
    <property type="molecule type" value="Genomic_DNA"/>
</dbReference>
<dbReference type="GO" id="GO:0005524">
    <property type="term" value="F:ATP binding"/>
    <property type="evidence" value="ECO:0007669"/>
    <property type="project" value="UniProtKB-KW"/>
</dbReference>
<dbReference type="PANTHER" id="PTHR32309">
    <property type="entry name" value="TYROSINE-PROTEIN KINASE"/>
    <property type="match status" value="1"/>
</dbReference>
<evidence type="ECO:0000256" key="1">
    <source>
        <dbReference type="ARBA" id="ARBA00007316"/>
    </source>
</evidence>
<keyword evidence="4" id="KW-0547">Nucleotide-binding</keyword>
<comment type="similarity">
    <text evidence="1">Belongs to the CpsD/CapB family.</text>
</comment>
<evidence type="ECO:0000256" key="4">
    <source>
        <dbReference type="ARBA" id="ARBA00022741"/>
    </source>
</evidence>
<keyword evidence="11" id="KW-0472">Membrane</keyword>
<keyword evidence="7" id="KW-0829">Tyrosine-protein kinase</keyword>
<dbReference type="InterPro" id="IPR025669">
    <property type="entry name" value="AAA_dom"/>
</dbReference>
<evidence type="ECO:0000256" key="10">
    <source>
        <dbReference type="SAM" id="MobiDB-lite"/>
    </source>
</evidence>
<keyword evidence="14" id="KW-1185">Reference proteome</keyword>
<evidence type="ECO:0000256" key="3">
    <source>
        <dbReference type="ARBA" id="ARBA00022679"/>
    </source>
</evidence>
<protein>
    <recommendedName>
        <fullName evidence="2">non-specific protein-tyrosine kinase</fullName>
        <ecNumber evidence="2">2.7.10.2</ecNumber>
    </recommendedName>
</protein>
<sequence>MAIRMAVGDISSAYPSRESGLSDFGQDNHDQGGDASEGTDLFGALWRYRWAVVLPTLLGMLGGFLLFLKTPESFRSSTKLLFETERPAALNSLTGDMIGGVPPIQILTSQLYSDRVVSSSLQSPHMNPFRDRIESNPRGFASSITSGLQFSVDSQGGRSASSMVAVLTFQNHDPVLCEQSVKAFSESLRELFAERHKSSRSELIRLINVGIDQLHPKMTELEDRYRQFRIDAPLVWNEAGKAINPHREQQLLLAKRRGQLSEELRQKSIELSSIEAITKETEDASLALSILAQLLGRKSAFSAVSAATASRGVARDTDLQLAEIDLDQRLIPLVIERIKYAEQFGESHPTVKNLDTELTMMRSEFTRLIKERTDRILELMKESSQPNSEPDERAKQSISVMKIAYEAEIQFLSQQIADLDKQIEDEKKKALALAKFEQEDASLLREIERTRQLINQFEEQMARVSLTEEDSGVIVTELSAPSMAVRIGPNLSKSLSLWSVVGLALGCVLAFLLEKNANTFRTPDEIVAAIGVPILTHLPFFKGKIRKSKKDALNPFEKLDPYLAVVHQPASVPAEAIRSCRTSIFFDLSNINGGKIIQVTSPLPGDGKSTVAGNLACSIAQSGKKTLLIDCDLRRPQITDNFDSADKLGLIDVLNGHCEHVEAMHETPLATLKMMPSGPIPANPAEALTLTEMSELLELLRDEFDYIIVDTPPLLVVTDPSILASMVDAVVMTLKIRRKSKPNLKEAAGILRTVGARLIGVVINNSDESGSSDGYKGYGYYRYGRHTNRYYRKTAENGVKAGQPRTPIVVSGRTTGLRATAAAAKPISVATSNSTNGTPTDDV</sequence>
<organism evidence="13 14">
    <name type="scientific">Aporhodopirellula rubra</name>
    <dbReference type="NCBI Taxonomy" id="980271"/>
    <lineage>
        <taxon>Bacteria</taxon>
        <taxon>Pseudomonadati</taxon>
        <taxon>Planctomycetota</taxon>
        <taxon>Planctomycetia</taxon>
        <taxon>Pirellulales</taxon>
        <taxon>Pirellulaceae</taxon>
        <taxon>Aporhodopirellula</taxon>
    </lineage>
</organism>
<proteinExistence type="inferred from homology"/>
<keyword evidence="3" id="KW-0808">Transferase</keyword>
<evidence type="ECO:0000256" key="5">
    <source>
        <dbReference type="ARBA" id="ARBA00022777"/>
    </source>
</evidence>
<evidence type="ECO:0000256" key="6">
    <source>
        <dbReference type="ARBA" id="ARBA00022840"/>
    </source>
</evidence>
<evidence type="ECO:0000256" key="8">
    <source>
        <dbReference type="ARBA" id="ARBA00051245"/>
    </source>
</evidence>
<feature type="coiled-coil region" evidence="9">
    <location>
        <begin position="402"/>
        <end position="467"/>
    </location>
</feature>
<dbReference type="EC" id="2.7.10.2" evidence="2"/>
<feature type="transmembrane region" description="Helical" evidence="11">
    <location>
        <begin position="48"/>
        <end position="68"/>
    </location>
</feature>
<evidence type="ECO:0000259" key="12">
    <source>
        <dbReference type="Pfam" id="PF13614"/>
    </source>
</evidence>
<dbReference type="NCBIfam" id="TIGR01007">
    <property type="entry name" value="eps_fam"/>
    <property type="match status" value="1"/>
</dbReference>
<gene>
    <name evidence="13" type="ORF">FHS27_002115</name>
</gene>
<evidence type="ECO:0000313" key="13">
    <source>
        <dbReference type="EMBL" id="MBB3206306.1"/>
    </source>
</evidence>
<dbReference type="InterPro" id="IPR050445">
    <property type="entry name" value="Bact_polysacc_biosynth/exp"/>
</dbReference>